<organism evidence="1 2">
    <name type="scientific">Crenichthys baileyi</name>
    <name type="common">White River springfish</name>
    <dbReference type="NCBI Taxonomy" id="28760"/>
    <lineage>
        <taxon>Eukaryota</taxon>
        <taxon>Metazoa</taxon>
        <taxon>Chordata</taxon>
        <taxon>Craniata</taxon>
        <taxon>Vertebrata</taxon>
        <taxon>Euteleostomi</taxon>
        <taxon>Actinopterygii</taxon>
        <taxon>Neopterygii</taxon>
        <taxon>Teleostei</taxon>
        <taxon>Neoteleostei</taxon>
        <taxon>Acanthomorphata</taxon>
        <taxon>Ovalentaria</taxon>
        <taxon>Atherinomorphae</taxon>
        <taxon>Cyprinodontiformes</taxon>
        <taxon>Goodeidae</taxon>
        <taxon>Crenichthys</taxon>
    </lineage>
</organism>
<evidence type="ECO:0000313" key="2">
    <source>
        <dbReference type="Proteomes" id="UP001311232"/>
    </source>
</evidence>
<gene>
    <name evidence="1" type="ORF">CRENBAI_025066</name>
</gene>
<sequence>MKDYRSYYYAARGEALGELEGPFTYVRRSNSVVMLNNEHGSTFFMTALNVTVDGPALHRSLLQPCKRMYLLRMLSSGSMELAAELDGVTADGTDGGGLKRNGHYQTGGCGI</sequence>
<name>A0AAV9R1W7_9TELE</name>
<reference evidence="1 2" key="1">
    <citation type="submission" date="2021-06" db="EMBL/GenBank/DDBJ databases">
        <authorList>
            <person name="Palmer J.M."/>
        </authorList>
    </citation>
    <scope>NUCLEOTIDE SEQUENCE [LARGE SCALE GENOMIC DNA]</scope>
    <source>
        <strain evidence="1 2">MEX-2019</strain>
        <tissue evidence="1">Muscle</tissue>
    </source>
</reference>
<proteinExistence type="predicted"/>
<dbReference type="EMBL" id="JAHHUM010002601">
    <property type="protein sequence ID" value="KAK5602794.1"/>
    <property type="molecule type" value="Genomic_DNA"/>
</dbReference>
<dbReference type="Proteomes" id="UP001311232">
    <property type="component" value="Unassembled WGS sequence"/>
</dbReference>
<keyword evidence="2" id="KW-1185">Reference proteome</keyword>
<evidence type="ECO:0000313" key="1">
    <source>
        <dbReference type="EMBL" id="KAK5602794.1"/>
    </source>
</evidence>
<comment type="caution">
    <text evidence="1">The sequence shown here is derived from an EMBL/GenBank/DDBJ whole genome shotgun (WGS) entry which is preliminary data.</text>
</comment>
<accession>A0AAV9R1W7</accession>
<dbReference type="AlphaFoldDB" id="A0AAV9R1W7"/>
<protein>
    <submittedName>
        <fullName evidence="1">Uncharacterized protein</fullName>
    </submittedName>
</protein>